<protein>
    <submittedName>
        <fullName evidence="1">Uncharacterized protein</fullName>
    </submittedName>
</protein>
<keyword evidence="2" id="KW-1185">Reference proteome</keyword>
<reference evidence="1" key="1">
    <citation type="submission" date="2022-07" db="EMBL/GenBank/DDBJ databases">
        <title>Genome Sequence of Phlebia brevispora.</title>
        <authorList>
            <person name="Buettner E."/>
        </authorList>
    </citation>
    <scope>NUCLEOTIDE SEQUENCE</scope>
    <source>
        <strain evidence="1">MPL23</strain>
    </source>
</reference>
<accession>A0ACC1S7G9</accession>
<dbReference type="Proteomes" id="UP001148662">
    <property type="component" value="Unassembled WGS sequence"/>
</dbReference>
<dbReference type="EMBL" id="JANHOG010001655">
    <property type="protein sequence ID" value="KAJ3533640.1"/>
    <property type="molecule type" value="Genomic_DNA"/>
</dbReference>
<evidence type="ECO:0000313" key="2">
    <source>
        <dbReference type="Proteomes" id="UP001148662"/>
    </source>
</evidence>
<sequence length="129" mass="13823">MLSSAAAARQMRLRVKAISDRSGHQSPKKSGRKCYQISRWSTTQESASAWTFILVCAVAPLVSTLVLTVLRDSEEASSPCHAIDDHSESSSALSLTYLALLFVPSVTTALTATSFLSTSFIAGSTILIR</sequence>
<name>A0ACC1S7G9_9APHY</name>
<gene>
    <name evidence="1" type="ORF">NM688_g7253</name>
</gene>
<evidence type="ECO:0000313" key="1">
    <source>
        <dbReference type="EMBL" id="KAJ3533640.1"/>
    </source>
</evidence>
<organism evidence="1 2">
    <name type="scientific">Phlebia brevispora</name>
    <dbReference type="NCBI Taxonomy" id="194682"/>
    <lineage>
        <taxon>Eukaryota</taxon>
        <taxon>Fungi</taxon>
        <taxon>Dikarya</taxon>
        <taxon>Basidiomycota</taxon>
        <taxon>Agaricomycotina</taxon>
        <taxon>Agaricomycetes</taxon>
        <taxon>Polyporales</taxon>
        <taxon>Meruliaceae</taxon>
        <taxon>Phlebia</taxon>
    </lineage>
</organism>
<proteinExistence type="predicted"/>
<comment type="caution">
    <text evidence="1">The sequence shown here is derived from an EMBL/GenBank/DDBJ whole genome shotgun (WGS) entry which is preliminary data.</text>
</comment>